<evidence type="ECO:0000256" key="1">
    <source>
        <dbReference type="ARBA" id="ARBA00004651"/>
    </source>
</evidence>
<feature type="transmembrane region" description="Helical" evidence="8">
    <location>
        <begin position="360"/>
        <end position="380"/>
    </location>
</feature>
<name>A0A0W1JHQ8_DESHA</name>
<dbReference type="OrthoDB" id="9761056at2"/>
<gene>
    <name evidence="9" type="ORF">AT727_21875</name>
</gene>
<organism evidence="9 10">
    <name type="scientific">Desulfitobacterium hafniense</name>
    <name type="common">Desulfitobacterium frappieri</name>
    <dbReference type="NCBI Taxonomy" id="49338"/>
    <lineage>
        <taxon>Bacteria</taxon>
        <taxon>Bacillati</taxon>
        <taxon>Bacillota</taxon>
        <taxon>Clostridia</taxon>
        <taxon>Eubacteriales</taxon>
        <taxon>Desulfitobacteriaceae</taxon>
        <taxon>Desulfitobacterium</taxon>
    </lineage>
</organism>
<feature type="transmembrane region" description="Helical" evidence="8">
    <location>
        <begin position="386"/>
        <end position="409"/>
    </location>
</feature>
<dbReference type="RefSeq" id="WP_011459012.1">
    <property type="nucleotide sequence ID" value="NZ_LOCK01000023.1"/>
</dbReference>
<evidence type="ECO:0000313" key="10">
    <source>
        <dbReference type="Proteomes" id="UP000054623"/>
    </source>
</evidence>
<feature type="transmembrane region" description="Helical" evidence="8">
    <location>
        <begin position="104"/>
        <end position="132"/>
    </location>
</feature>
<feature type="transmembrane region" description="Helical" evidence="8">
    <location>
        <begin position="236"/>
        <end position="255"/>
    </location>
</feature>
<keyword evidence="3 8" id="KW-0813">Transport</keyword>
<keyword evidence="7 8" id="KW-0472">Membrane</keyword>
<evidence type="ECO:0000256" key="6">
    <source>
        <dbReference type="ARBA" id="ARBA00022989"/>
    </source>
</evidence>
<feature type="transmembrane region" description="Helical" evidence="8">
    <location>
        <begin position="477"/>
        <end position="497"/>
    </location>
</feature>
<dbReference type="PANTHER" id="PTHR30003">
    <property type="entry name" value="L-LACTATE PERMEASE"/>
    <property type="match status" value="1"/>
</dbReference>
<dbReference type="InterPro" id="IPR003804">
    <property type="entry name" value="Lactate_perm"/>
</dbReference>
<feature type="transmembrane region" description="Helical" evidence="8">
    <location>
        <begin position="212"/>
        <end position="230"/>
    </location>
</feature>
<evidence type="ECO:0000256" key="4">
    <source>
        <dbReference type="ARBA" id="ARBA00022475"/>
    </source>
</evidence>
<evidence type="ECO:0000256" key="8">
    <source>
        <dbReference type="RuleBase" id="RU365092"/>
    </source>
</evidence>
<feature type="transmembrane region" description="Helical" evidence="8">
    <location>
        <begin position="5"/>
        <end position="23"/>
    </location>
</feature>
<evidence type="ECO:0000256" key="7">
    <source>
        <dbReference type="ARBA" id="ARBA00023136"/>
    </source>
</evidence>
<comment type="function">
    <text evidence="8">Uptake of L-lactate across the membrane. Can also transport D-lactate and glycolate.</text>
</comment>
<accession>A0A0W1JHQ8</accession>
<keyword evidence="4 8" id="KW-1003">Cell membrane</keyword>
<dbReference type="GO" id="GO:0015295">
    <property type="term" value="F:solute:proton symporter activity"/>
    <property type="evidence" value="ECO:0007669"/>
    <property type="project" value="TreeGrafter"/>
</dbReference>
<feature type="transmembrane region" description="Helical" evidence="8">
    <location>
        <begin position="144"/>
        <end position="168"/>
    </location>
</feature>
<keyword evidence="5 8" id="KW-0812">Transmembrane</keyword>
<dbReference type="AlphaFoldDB" id="A0A0W1JHQ8"/>
<comment type="caution">
    <text evidence="9">The sequence shown here is derived from an EMBL/GenBank/DDBJ whole genome shotgun (WGS) entry which is preliminary data.</text>
</comment>
<dbReference type="Proteomes" id="UP000054623">
    <property type="component" value="Unassembled WGS sequence"/>
</dbReference>
<proteinExistence type="inferred from homology"/>
<reference evidence="9 10" key="1">
    <citation type="submission" date="2015-12" db="EMBL/GenBank/DDBJ databases">
        <title>Draft Genome Sequence of Desulfitobacterium hafniense Strain DH, a Sulfate-reducing Bacterium Isolated from Paddy Soils.</title>
        <authorList>
            <person name="Bao P."/>
            <person name="Zhang X."/>
            <person name="Li G."/>
        </authorList>
    </citation>
    <scope>NUCLEOTIDE SEQUENCE [LARGE SCALE GENOMIC DNA]</scope>
    <source>
        <strain evidence="9 10">DH</strain>
    </source>
</reference>
<dbReference type="PANTHER" id="PTHR30003:SF0">
    <property type="entry name" value="GLYCOLATE PERMEASE GLCA-RELATED"/>
    <property type="match status" value="1"/>
</dbReference>
<protein>
    <recommendedName>
        <fullName evidence="8">L-lactate permease</fullName>
    </recommendedName>
</protein>
<feature type="transmembrane region" description="Helical" evidence="8">
    <location>
        <begin position="180"/>
        <end position="200"/>
    </location>
</feature>
<sequence length="499" mass="53214">MEIILAAMPFLIILVLLFILRQSAVRAGISAYLLTLLIGLVIPRFQIERQEILHATVKAVLTSAIVAYVLLFGIFLYHIMNETGLIKRIASLISGSTQDPVRQVILLVVAFSPLVESVSGYGIAIIVVAPILVELGFSSFKAVLLSLLGLSAVPWGALATGTYIGANLAGIPFQRLGTDVAVLSIPTFFYFAVTAVYLAGGWQGVRAKWAELMLVAGSLAFSVWLFNAYVSIELAGVFASLVALGVEFAFIYFTAKSTPEEAAFSLAARNQSKADILKTMSPYLILTGVLFISRLVPPIKAFAGSHAVFSLPAYSFSLPVLYSPGFSIFLTCLLTILLFKIQKHVIKRAVQLSLKQWLPVTLSTIAFIGTSEIMAAAGMTTTLAQAAAAAFGSAFVLCSPLIGGFGGFLTGSNVASNAMLINLQVEVAKQIGMPAELFASMQNTSSSHMTMASPSRVLLGASVCNIRSEENRLLQKIFPMALGSLVLVLAAVFLLNLRG</sequence>
<feature type="transmembrane region" description="Helical" evidence="8">
    <location>
        <begin position="316"/>
        <end position="339"/>
    </location>
</feature>
<dbReference type="EMBL" id="LOCK01000023">
    <property type="protein sequence ID" value="KTE91546.1"/>
    <property type="molecule type" value="Genomic_DNA"/>
</dbReference>
<comment type="similarity">
    <text evidence="2 8">Belongs to the lactate permease family.</text>
</comment>
<evidence type="ECO:0000256" key="5">
    <source>
        <dbReference type="ARBA" id="ARBA00022692"/>
    </source>
</evidence>
<feature type="transmembrane region" description="Helical" evidence="8">
    <location>
        <begin position="276"/>
        <end position="296"/>
    </location>
</feature>
<comment type="subcellular location">
    <subcellularLocation>
        <location evidence="1 8">Cell membrane</location>
        <topology evidence="1 8">Multi-pass membrane protein</topology>
    </subcellularLocation>
</comment>
<feature type="transmembrane region" description="Helical" evidence="8">
    <location>
        <begin position="59"/>
        <end position="80"/>
    </location>
</feature>
<keyword evidence="6 8" id="KW-1133">Transmembrane helix</keyword>
<evidence type="ECO:0000256" key="2">
    <source>
        <dbReference type="ARBA" id="ARBA00010100"/>
    </source>
</evidence>
<dbReference type="Pfam" id="PF02652">
    <property type="entry name" value="Lactate_perm"/>
    <property type="match status" value="2"/>
</dbReference>
<evidence type="ECO:0000256" key="3">
    <source>
        <dbReference type="ARBA" id="ARBA00022448"/>
    </source>
</evidence>
<dbReference type="GO" id="GO:0015129">
    <property type="term" value="F:lactate transmembrane transporter activity"/>
    <property type="evidence" value="ECO:0007669"/>
    <property type="project" value="UniProtKB-UniRule"/>
</dbReference>
<evidence type="ECO:0000313" key="9">
    <source>
        <dbReference type="EMBL" id="KTE91546.1"/>
    </source>
</evidence>
<dbReference type="GO" id="GO:0005886">
    <property type="term" value="C:plasma membrane"/>
    <property type="evidence" value="ECO:0007669"/>
    <property type="project" value="UniProtKB-SubCell"/>
</dbReference>
<feature type="transmembrane region" description="Helical" evidence="8">
    <location>
        <begin position="29"/>
        <end position="47"/>
    </location>
</feature>